<dbReference type="PANTHER" id="PTHR36838:SF1">
    <property type="entry name" value="SLR1864 PROTEIN"/>
    <property type="match status" value="1"/>
</dbReference>
<organism evidence="8 9">
    <name type="scientific">Halobium salinum</name>
    <dbReference type="NCBI Taxonomy" id="1364940"/>
    <lineage>
        <taxon>Archaea</taxon>
        <taxon>Methanobacteriati</taxon>
        <taxon>Methanobacteriota</taxon>
        <taxon>Stenosarchaea group</taxon>
        <taxon>Halobacteria</taxon>
        <taxon>Halobacteriales</taxon>
        <taxon>Haloferacaceae</taxon>
        <taxon>Halobium</taxon>
    </lineage>
</organism>
<keyword evidence="3" id="KW-1003">Cell membrane</keyword>
<dbReference type="GO" id="GO:0016020">
    <property type="term" value="C:membrane"/>
    <property type="evidence" value="ECO:0007669"/>
    <property type="project" value="UniProtKB-SubCell"/>
</dbReference>
<sequence length="316" mass="32033">MSDLFSVFATAILPIVAIAGVGYLLGRRADVDPGPLNTVTVYVLAPALVLHSLATTDLAGGALARIGGGVVAYSVLMLGLAEAVGRLRGETAPLLGAFTLSSTFPNAGNFGIPVSAFAFGAVGRSTAVVYIAVEAMVMYTVGVVVASRGRGSRFDGVGQALRVPLVYAVAAALLARYLGVVPPVDSAAMSTLKLVGDASIPVMLLILGLQLARRESGTTLRSAVPASVLKLGVAPVVAVGIALALGFENADVARVFVLECAMPAAVTPLVLVAEFSPDGTDGRVAEYVSTVVLVTTLASVPLLTGLIVFLQAGVVF</sequence>
<comment type="subcellular location">
    <subcellularLocation>
        <location evidence="1">Membrane</location>
        <topology evidence="1">Multi-pass membrane protein</topology>
    </subcellularLocation>
</comment>
<evidence type="ECO:0000256" key="6">
    <source>
        <dbReference type="ARBA" id="ARBA00023136"/>
    </source>
</evidence>
<evidence type="ECO:0000313" key="8">
    <source>
        <dbReference type="EMBL" id="MFC4356709.1"/>
    </source>
</evidence>
<feature type="transmembrane region" description="Helical" evidence="7">
    <location>
        <begin position="6"/>
        <end position="26"/>
    </location>
</feature>
<dbReference type="Pfam" id="PF03547">
    <property type="entry name" value="Mem_trans"/>
    <property type="match status" value="2"/>
</dbReference>
<dbReference type="AlphaFoldDB" id="A0ABD5P764"/>
<accession>A0ABD5P764</accession>
<feature type="transmembrane region" description="Helical" evidence="7">
    <location>
        <begin position="287"/>
        <end position="310"/>
    </location>
</feature>
<name>A0ABD5P764_9EURY</name>
<feature type="transmembrane region" description="Helical" evidence="7">
    <location>
        <begin position="224"/>
        <end position="247"/>
    </location>
</feature>
<feature type="transmembrane region" description="Helical" evidence="7">
    <location>
        <begin position="62"/>
        <end position="81"/>
    </location>
</feature>
<comment type="caution">
    <text evidence="8">The sequence shown here is derived from an EMBL/GenBank/DDBJ whole genome shotgun (WGS) entry which is preliminary data.</text>
</comment>
<proteinExistence type="predicted"/>
<feature type="transmembrane region" description="Helical" evidence="7">
    <location>
        <begin position="93"/>
        <end position="121"/>
    </location>
</feature>
<evidence type="ECO:0000256" key="7">
    <source>
        <dbReference type="SAM" id="Phobius"/>
    </source>
</evidence>
<gene>
    <name evidence="8" type="ORF">ACFO0N_01965</name>
</gene>
<dbReference type="EMBL" id="JBHSDS010000002">
    <property type="protein sequence ID" value="MFC4356709.1"/>
    <property type="molecule type" value="Genomic_DNA"/>
</dbReference>
<dbReference type="PANTHER" id="PTHR36838">
    <property type="entry name" value="AUXIN EFFLUX CARRIER FAMILY PROTEIN"/>
    <property type="match status" value="1"/>
</dbReference>
<evidence type="ECO:0000313" key="9">
    <source>
        <dbReference type="Proteomes" id="UP001595921"/>
    </source>
</evidence>
<feature type="transmembrane region" description="Helical" evidence="7">
    <location>
        <begin position="127"/>
        <end position="147"/>
    </location>
</feature>
<dbReference type="Proteomes" id="UP001595921">
    <property type="component" value="Unassembled WGS sequence"/>
</dbReference>
<feature type="transmembrane region" description="Helical" evidence="7">
    <location>
        <begin position="159"/>
        <end position="179"/>
    </location>
</feature>
<dbReference type="RefSeq" id="WP_267625148.1">
    <property type="nucleotide sequence ID" value="NZ_JAODIW010000010.1"/>
</dbReference>
<keyword evidence="2" id="KW-0813">Transport</keyword>
<keyword evidence="6 7" id="KW-0472">Membrane</keyword>
<feature type="transmembrane region" description="Helical" evidence="7">
    <location>
        <begin position="191"/>
        <end position="212"/>
    </location>
</feature>
<evidence type="ECO:0000256" key="2">
    <source>
        <dbReference type="ARBA" id="ARBA00022448"/>
    </source>
</evidence>
<protein>
    <submittedName>
        <fullName evidence="8">AEC family transporter</fullName>
    </submittedName>
</protein>
<evidence type="ECO:0000256" key="4">
    <source>
        <dbReference type="ARBA" id="ARBA00022692"/>
    </source>
</evidence>
<reference evidence="8 9" key="1">
    <citation type="journal article" date="2019" name="Int. J. Syst. Evol. Microbiol.">
        <title>The Global Catalogue of Microorganisms (GCM) 10K type strain sequencing project: providing services to taxonomists for standard genome sequencing and annotation.</title>
        <authorList>
            <consortium name="The Broad Institute Genomics Platform"/>
            <consortium name="The Broad Institute Genome Sequencing Center for Infectious Disease"/>
            <person name="Wu L."/>
            <person name="Ma J."/>
        </authorList>
    </citation>
    <scope>NUCLEOTIDE SEQUENCE [LARGE SCALE GENOMIC DNA]</scope>
    <source>
        <strain evidence="8 9">CGMCC 1.12553</strain>
    </source>
</reference>
<feature type="transmembrane region" description="Helical" evidence="7">
    <location>
        <begin position="38"/>
        <end position="56"/>
    </location>
</feature>
<evidence type="ECO:0000256" key="1">
    <source>
        <dbReference type="ARBA" id="ARBA00004141"/>
    </source>
</evidence>
<dbReference type="InterPro" id="IPR004776">
    <property type="entry name" value="Mem_transp_PIN-like"/>
</dbReference>
<keyword evidence="4 7" id="KW-0812">Transmembrane</keyword>
<evidence type="ECO:0000256" key="3">
    <source>
        <dbReference type="ARBA" id="ARBA00022475"/>
    </source>
</evidence>
<keyword evidence="9" id="KW-1185">Reference proteome</keyword>
<keyword evidence="5 7" id="KW-1133">Transmembrane helix</keyword>
<evidence type="ECO:0000256" key="5">
    <source>
        <dbReference type="ARBA" id="ARBA00022989"/>
    </source>
</evidence>